<evidence type="ECO:0000256" key="1">
    <source>
        <dbReference type="SAM" id="MobiDB-lite"/>
    </source>
</evidence>
<feature type="compositionally biased region" description="Polar residues" evidence="1">
    <location>
        <begin position="22"/>
        <end position="35"/>
    </location>
</feature>
<dbReference type="OrthoDB" id="3252786at2759"/>
<proteinExistence type="predicted"/>
<dbReference type="Gene3D" id="1.20.1280.50">
    <property type="match status" value="1"/>
</dbReference>
<dbReference type="InterPro" id="IPR036047">
    <property type="entry name" value="F-box-like_dom_sf"/>
</dbReference>
<feature type="region of interest" description="Disordered" evidence="1">
    <location>
        <begin position="1"/>
        <end position="54"/>
    </location>
</feature>
<name>A0A165ICV6_EXIGL</name>
<reference evidence="2 3" key="1">
    <citation type="journal article" date="2016" name="Mol. Biol. Evol.">
        <title>Comparative Genomics of Early-Diverging Mushroom-Forming Fungi Provides Insights into the Origins of Lignocellulose Decay Capabilities.</title>
        <authorList>
            <person name="Nagy L.G."/>
            <person name="Riley R."/>
            <person name="Tritt A."/>
            <person name="Adam C."/>
            <person name="Daum C."/>
            <person name="Floudas D."/>
            <person name="Sun H."/>
            <person name="Yadav J.S."/>
            <person name="Pangilinan J."/>
            <person name="Larsson K.H."/>
            <person name="Matsuura K."/>
            <person name="Barry K."/>
            <person name="Labutti K."/>
            <person name="Kuo R."/>
            <person name="Ohm R.A."/>
            <person name="Bhattacharya S.S."/>
            <person name="Shirouzu T."/>
            <person name="Yoshinaga Y."/>
            <person name="Martin F.M."/>
            <person name="Grigoriev I.V."/>
            <person name="Hibbett D.S."/>
        </authorList>
    </citation>
    <scope>NUCLEOTIDE SEQUENCE [LARGE SCALE GENOMIC DNA]</scope>
    <source>
        <strain evidence="2 3">HHB12029</strain>
    </source>
</reference>
<dbReference type="EMBL" id="KV425993">
    <property type="protein sequence ID" value="KZV93228.1"/>
    <property type="molecule type" value="Genomic_DNA"/>
</dbReference>
<protein>
    <submittedName>
        <fullName evidence="2">Uncharacterized protein</fullName>
    </submittedName>
</protein>
<dbReference type="SUPFAM" id="SSF81383">
    <property type="entry name" value="F-box domain"/>
    <property type="match status" value="1"/>
</dbReference>
<accession>A0A165ICV6</accession>
<dbReference type="Proteomes" id="UP000077266">
    <property type="component" value="Unassembled WGS sequence"/>
</dbReference>
<dbReference type="InParanoid" id="A0A165ICV6"/>
<sequence>MPGYDESTGCSVSHSAHALPESPTSIPVTSASYAETTEPVPSPTTAPSHDKSMAHSSAAAAEAVALMARRLNDAAPIARLPSELFSGIFLAYIPLRQQVRATCVCRIWRTTLLSTPSAWMSLSNYGVACPEGVLTHLLGLSGTLPLHLDLEATSLNWVEVCACLRSCIHRCVSLAVTLNATDGAGALTAVLSEHPAPVLRAFRLYDRSSHFNFDLRNDVFLFAGHAPQLELAKLHTDLSRLRPCESLRKVKRLLCCTTVADRMSLRRFQNILDLFSGIEVLSVDLEDWLPDAEAVSVVMPKSLTDLIIKSCLSNVSPLALLQHIPTAHLLGLRAKMHRSRRSEDAAALAAHIFANTRPNEMSLETLLGGADHMNVYVFWDKTNDQDVECARRLYNVPFSTLRASLTSAFASITRLSLGEGVVTSGALPPVPALTALTVHLFYGMFQKECGEDSIFLLPRHRSDEHLISCPLLKTLEISAAPASDIDTGGLTTWLTPDMIYDFIHFHMSYDAPRLERLVFEGAMLVENYIYETTIARILTLVDDVEWRRGYVLDPSPYDELMNWN</sequence>
<keyword evidence="3" id="KW-1185">Reference proteome</keyword>
<evidence type="ECO:0000313" key="3">
    <source>
        <dbReference type="Proteomes" id="UP000077266"/>
    </source>
</evidence>
<gene>
    <name evidence="2" type="ORF">EXIGLDRAFT_52561</name>
</gene>
<dbReference type="AlphaFoldDB" id="A0A165ICV6"/>
<evidence type="ECO:0000313" key="2">
    <source>
        <dbReference type="EMBL" id="KZV93228.1"/>
    </source>
</evidence>
<organism evidence="2 3">
    <name type="scientific">Exidia glandulosa HHB12029</name>
    <dbReference type="NCBI Taxonomy" id="1314781"/>
    <lineage>
        <taxon>Eukaryota</taxon>
        <taxon>Fungi</taxon>
        <taxon>Dikarya</taxon>
        <taxon>Basidiomycota</taxon>
        <taxon>Agaricomycotina</taxon>
        <taxon>Agaricomycetes</taxon>
        <taxon>Auriculariales</taxon>
        <taxon>Exidiaceae</taxon>
        <taxon>Exidia</taxon>
    </lineage>
</organism>